<comment type="caution">
    <text evidence="2">The sequence shown here is derived from an EMBL/GenBank/DDBJ whole genome shotgun (WGS) entry which is preliminary data.</text>
</comment>
<evidence type="ECO:0000313" key="3">
    <source>
        <dbReference type="Proteomes" id="UP000736335"/>
    </source>
</evidence>
<sequence>MILDWADSLAAWFVVLVEGQLVPISDKVVAILEEEFYRNVGVVRRDTPCPSRARFTPGYAPPTTSCQWPRAEEIDFDPYAEFIPNNYEDNPNKSRQRNWENVPLLEVALTGGKGVLTQWVHSFYPLGTWWVLYKVPTQEPNGYFLSETPEFFHNSLSNAPITNLSHSLKVLP</sequence>
<evidence type="ECO:0000256" key="1">
    <source>
        <dbReference type="SAM" id="SignalP"/>
    </source>
</evidence>
<organism evidence="2 3">
    <name type="scientific">Thelephora terrestris</name>
    <dbReference type="NCBI Taxonomy" id="56493"/>
    <lineage>
        <taxon>Eukaryota</taxon>
        <taxon>Fungi</taxon>
        <taxon>Dikarya</taxon>
        <taxon>Basidiomycota</taxon>
        <taxon>Agaricomycotina</taxon>
        <taxon>Agaricomycetes</taxon>
        <taxon>Thelephorales</taxon>
        <taxon>Thelephoraceae</taxon>
        <taxon>Thelephora</taxon>
    </lineage>
</organism>
<dbReference type="AlphaFoldDB" id="A0A9P6L383"/>
<dbReference type="Proteomes" id="UP000736335">
    <property type="component" value="Unassembled WGS sequence"/>
</dbReference>
<gene>
    <name evidence="2" type="ORF">BJ322DRAFT_1023449</name>
</gene>
<dbReference type="EMBL" id="WIUZ02000015">
    <property type="protein sequence ID" value="KAF9780713.1"/>
    <property type="molecule type" value="Genomic_DNA"/>
</dbReference>
<keyword evidence="3" id="KW-1185">Reference proteome</keyword>
<keyword evidence="1" id="KW-0732">Signal</keyword>
<evidence type="ECO:0000313" key="2">
    <source>
        <dbReference type="EMBL" id="KAF9780713.1"/>
    </source>
</evidence>
<proteinExistence type="predicted"/>
<feature type="signal peptide" evidence="1">
    <location>
        <begin position="1"/>
        <end position="19"/>
    </location>
</feature>
<reference evidence="2" key="1">
    <citation type="journal article" date="2020" name="Nat. Commun.">
        <title>Large-scale genome sequencing of mycorrhizal fungi provides insights into the early evolution of symbiotic traits.</title>
        <authorList>
            <person name="Miyauchi S."/>
            <person name="Kiss E."/>
            <person name="Kuo A."/>
            <person name="Drula E."/>
            <person name="Kohler A."/>
            <person name="Sanchez-Garcia M."/>
            <person name="Morin E."/>
            <person name="Andreopoulos B."/>
            <person name="Barry K.W."/>
            <person name="Bonito G."/>
            <person name="Buee M."/>
            <person name="Carver A."/>
            <person name="Chen C."/>
            <person name="Cichocki N."/>
            <person name="Clum A."/>
            <person name="Culley D."/>
            <person name="Crous P.W."/>
            <person name="Fauchery L."/>
            <person name="Girlanda M."/>
            <person name="Hayes R.D."/>
            <person name="Keri Z."/>
            <person name="LaButti K."/>
            <person name="Lipzen A."/>
            <person name="Lombard V."/>
            <person name="Magnuson J."/>
            <person name="Maillard F."/>
            <person name="Murat C."/>
            <person name="Nolan M."/>
            <person name="Ohm R.A."/>
            <person name="Pangilinan J."/>
            <person name="Pereira M.F."/>
            <person name="Perotto S."/>
            <person name="Peter M."/>
            <person name="Pfister S."/>
            <person name="Riley R."/>
            <person name="Sitrit Y."/>
            <person name="Stielow J.B."/>
            <person name="Szollosi G."/>
            <person name="Zifcakova L."/>
            <person name="Stursova M."/>
            <person name="Spatafora J.W."/>
            <person name="Tedersoo L."/>
            <person name="Vaario L.M."/>
            <person name="Yamada A."/>
            <person name="Yan M."/>
            <person name="Wang P."/>
            <person name="Xu J."/>
            <person name="Bruns T."/>
            <person name="Baldrian P."/>
            <person name="Vilgalys R."/>
            <person name="Dunand C."/>
            <person name="Henrissat B."/>
            <person name="Grigoriev I.V."/>
            <person name="Hibbett D."/>
            <person name="Nagy L.G."/>
            <person name="Martin F.M."/>
        </authorList>
    </citation>
    <scope>NUCLEOTIDE SEQUENCE</scope>
    <source>
        <strain evidence="2">UH-Tt-Lm1</strain>
    </source>
</reference>
<feature type="chain" id="PRO_5040232768" evidence="1">
    <location>
        <begin position="20"/>
        <end position="172"/>
    </location>
</feature>
<accession>A0A9P6L383</accession>
<name>A0A9P6L383_9AGAM</name>
<reference evidence="2" key="2">
    <citation type="submission" date="2020-11" db="EMBL/GenBank/DDBJ databases">
        <authorList>
            <consortium name="DOE Joint Genome Institute"/>
            <person name="Kuo A."/>
            <person name="Miyauchi S."/>
            <person name="Kiss E."/>
            <person name="Drula E."/>
            <person name="Kohler A."/>
            <person name="Sanchez-Garcia M."/>
            <person name="Andreopoulos B."/>
            <person name="Barry K.W."/>
            <person name="Bonito G."/>
            <person name="Buee M."/>
            <person name="Carver A."/>
            <person name="Chen C."/>
            <person name="Cichocki N."/>
            <person name="Clum A."/>
            <person name="Culley D."/>
            <person name="Crous P.W."/>
            <person name="Fauchery L."/>
            <person name="Girlanda M."/>
            <person name="Hayes R."/>
            <person name="Keri Z."/>
            <person name="Labutti K."/>
            <person name="Lipzen A."/>
            <person name="Lombard V."/>
            <person name="Magnuson J."/>
            <person name="Maillard F."/>
            <person name="Morin E."/>
            <person name="Murat C."/>
            <person name="Nolan M."/>
            <person name="Ohm R."/>
            <person name="Pangilinan J."/>
            <person name="Pereira M."/>
            <person name="Perotto S."/>
            <person name="Peter M."/>
            <person name="Riley R."/>
            <person name="Sitrit Y."/>
            <person name="Stielow B."/>
            <person name="Szollosi G."/>
            <person name="Zifcakova L."/>
            <person name="Stursova M."/>
            <person name="Spatafora J.W."/>
            <person name="Tedersoo L."/>
            <person name="Vaario L.-M."/>
            <person name="Yamada A."/>
            <person name="Yan M."/>
            <person name="Wang P."/>
            <person name="Xu J."/>
            <person name="Bruns T."/>
            <person name="Baldrian P."/>
            <person name="Vilgalys R."/>
            <person name="Henrissat B."/>
            <person name="Grigoriev I.V."/>
            <person name="Hibbett D."/>
            <person name="Nagy L.G."/>
            <person name="Martin F.M."/>
        </authorList>
    </citation>
    <scope>NUCLEOTIDE SEQUENCE</scope>
    <source>
        <strain evidence="2">UH-Tt-Lm1</strain>
    </source>
</reference>
<protein>
    <submittedName>
        <fullName evidence="2">Uncharacterized protein</fullName>
    </submittedName>
</protein>